<evidence type="ECO:0000313" key="5">
    <source>
        <dbReference type="Proteomes" id="UP000268727"/>
    </source>
</evidence>
<dbReference type="InterPro" id="IPR036813">
    <property type="entry name" value="Tachylectin2_sf"/>
</dbReference>
<dbReference type="Pfam" id="PF14517">
    <property type="entry name" value="Tachylectin"/>
    <property type="match status" value="1"/>
</dbReference>
<dbReference type="SUPFAM" id="SSF50934">
    <property type="entry name" value="Tachylectin-2"/>
    <property type="match status" value="1"/>
</dbReference>
<accession>A0A3N1GYC7</accession>
<dbReference type="Pfam" id="PF26607">
    <property type="entry name" value="DUF8189"/>
    <property type="match status" value="2"/>
</dbReference>
<dbReference type="Gene3D" id="2.115.10.10">
    <property type="entry name" value="Tachylectin 2"/>
    <property type="match status" value="2"/>
</dbReference>
<organism evidence="4 5">
    <name type="scientific">Saccharothrix texasensis</name>
    <dbReference type="NCBI Taxonomy" id="103734"/>
    <lineage>
        <taxon>Bacteria</taxon>
        <taxon>Bacillati</taxon>
        <taxon>Actinomycetota</taxon>
        <taxon>Actinomycetes</taxon>
        <taxon>Pseudonocardiales</taxon>
        <taxon>Pseudonocardiaceae</taxon>
        <taxon>Saccharothrix</taxon>
    </lineage>
</organism>
<dbReference type="AlphaFoldDB" id="A0A3N1GYC7"/>
<evidence type="ECO:0000259" key="3">
    <source>
        <dbReference type="Pfam" id="PF26607"/>
    </source>
</evidence>
<reference evidence="4 5" key="1">
    <citation type="submission" date="2018-11" db="EMBL/GenBank/DDBJ databases">
        <title>Sequencing the genomes of 1000 actinobacteria strains.</title>
        <authorList>
            <person name="Klenk H.-P."/>
        </authorList>
    </citation>
    <scope>NUCLEOTIDE SEQUENCE [LARGE SCALE GENOMIC DNA]</scope>
    <source>
        <strain evidence="4 5">DSM 44231</strain>
    </source>
</reference>
<evidence type="ECO:0000259" key="2">
    <source>
        <dbReference type="Pfam" id="PF14517"/>
    </source>
</evidence>
<feature type="signal peptide" evidence="1">
    <location>
        <begin position="1"/>
        <end position="35"/>
    </location>
</feature>
<comment type="caution">
    <text evidence="4">The sequence shown here is derived from an EMBL/GenBank/DDBJ whole genome shotgun (WGS) entry which is preliminary data.</text>
</comment>
<proteinExistence type="predicted"/>
<feature type="domain" description="PLL-like beta propeller" evidence="3">
    <location>
        <begin position="359"/>
        <end position="456"/>
    </location>
</feature>
<dbReference type="Proteomes" id="UP000268727">
    <property type="component" value="Unassembled WGS sequence"/>
</dbReference>
<feature type="domain" description="Tachylectin 2" evidence="2">
    <location>
        <begin position="50"/>
        <end position="280"/>
    </location>
</feature>
<dbReference type="SUPFAM" id="SSF89372">
    <property type="entry name" value="Fucose-specific lectin"/>
    <property type="match status" value="2"/>
</dbReference>
<name>A0A3N1GYC7_9PSEU</name>
<dbReference type="EMBL" id="RJKM01000001">
    <property type="protein sequence ID" value="ROP35106.1"/>
    <property type="molecule type" value="Genomic_DNA"/>
</dbReference>
<dbReference type="InterPro" id="IPR058502">
    <property type="entry name" value="PLL-like_beta-prop"/>
</dbReference>
<keyword evidence="1" id="KW-0732">Signal</keyword>
<evidence type="ECO:0000313" key="4">
    <source>
        <dbReference type="EMBL" id="ROP35106.1"/>
    </source>
</evidence>
<sequence length="648" mass="69263">MAVVGAGLRKRMSAIVLSCTVISAGLIIPPTAAQAVATLVCNSAVNVHVVTQAGTMFLYSHNEPETGVASWGTRRTIGAGGWNGDRTLAGPNGVIYRLDGPTGDLFRYRWNGTDWDHWNGQQSRDVGNGWSRYSQAAYRNHVTVDGRDRLYSVNAQGQLQVLAWTGDHATGAFAPAKILDTGWNQYNLIVATDDGVLYARTPDGGLFRFRWNAASERFTQYRTQVGWGWNTFNRIFSPGGDVLYGSRADNGGELLWYRYHEDTATWANSGKGKIIGSGWYGDLDVVAATDNCRLSGYPVPSRPAVPQRFDAPTTPVQGTDGLVTFFYVNSAGGLTAGKQRNAGDYEIIEYQVIADYHQFTGAPGVGVRADGRIEALANSHDDADYRGKVQTTANGSWGAVTDITAHHGWMAGDPTVVGEANGTLTIHAVDDSGALWRRAQLAPNDTYTAWRKLGGSGLTPDFTLVRNGTALDIVARFSDGVLRTARYSGSALGAWRTIGTDATGKPAAVAHANGDLQVFTRAADGTVRTQRETAGVFPGTWQTLGDLTAAGAPAAVLRAGGLVELAVRGADNLIHQSSQVAPAGGFGPWTVHYFEDAATDPTGLLLSTGSPIFTWRSPDGSIRTVFISTTTRQTDTASLAYTGQTARR</sequence>
<feature type="chain" id="PRO_5018038998" evidence="1">
    <location>
        <begin position="36"/>
        <end position="648"/>
    </location>
</feature>
<keyword evidence="5" id="KW-1185">Reference proteome</keyword>
<evidence type="ECO:0000256" key="1">
    <source>
        <dbReference type="SAM" id="SignalP"/>
    </source>
</evidence>
<protein>
    <submittedName>
        <fullName evidence="4">Tachylectin</fullName>
    </submittedName>
</protein>
<dbReference type="InterPro" id="IPR023294">
    <property type="entry name" value="Tachylectin2"/>
</dbReference>
<gene>
    <name evidence="4" type="ORF">EDD40_0323</name>
</gene>
<feature type="domain" description="PLL-like beta propeller" evidence="3">
    <location>
        <begin position="483"/>
        <end position="620"/>
    </location>
</feature>